<evidence type="ECO:0000313" key="3">
    <source>
        <dbReference type="Proteomes" id="UP001197875"/>
    </source>
</evidence>
<proteinExistence type="predicted"/>
<sequence length="562" mass="63673">MNFKAVNVSPMEKVFPTAAPSEEGAREKLSGLRGEIVSFQLAYYAESQGFARAEAEVVSPIRANVKLRKVALVPCEYPCGPIVDEDYLTTAPGLYPDRLEVLEKVSDEEKDVYKDVPLIHGQWRSLWIDVEIPEDMEAGEYPVTIRLIHKGEVLTEKNVSLEVIGAVLPAMKVPHTEWFHSDCLANYYGEEVFSEEYWRIVENFVKTAVKHRYNMLLTPIFTPPLDTAVGGERRTVQLVDVTVQADGSYAFGFEKLDRWVEMGKRCGIRFFELSHLFTQWGATAAPKIMAEKDGTCQQIFGWDTDASGEEYRTFLHAFLTALKLELAKLGIEKETYFHVSDEPSMEQINSYRDAKKAVEKDLEGYGMFDALSDYGFYEQGLVQQPVCGLNHIAPFLKARAEGKGPEKLWGYYCVGQPEKVTNRFIVQPGYRTRVLGAQMYKYELAGFLQWGYNFYNSAFSLHPIDPYRCTDADGAFPSGDPFIVYPGKDGAPEESQRLMLMDEAMSDLCAMNLLEGLCGREAVLACLEPDGEEILTIEEYPRNREYLTAVRERVNRKIAENM</sequence>
<dbReference type="EMBL" id="JAJEPR010000018">
    <property type="protein sequence ID" value="MCC2190347.1"/>
    <property type="molecule type" value="Genomic_DNA"/>
</dbReference>
<evidence type="ECO:0000313" key="2">
    <source>
        <dbReference type="EMBL" id="MCC2190347.1"/>
    </source>
</evidence>
<gene>
    <name evidence="2" type="ORF">LKD71_11095</name>
</gene>
<dbReference type="Pfam" id="PF13320">
    <property type="entry name" value="GH123_cat"/>
    <property type="match status" value="1"/>
</dbReference>
<keyword evidence="3" id="KW-1185">Reference proteome</keyword>
<dbReference type="RefSeq" id="WP_227615457.1">
    <property type="nucleotide sequence ID" value="NZ_JAJEPR010000018.1"/>
</dbReference>
<comment type="caution">
    <text evidence="2">The sequence shown here is derived from an EMBL/GenBank/DDBJ whole genome shotgun (WGS) entry which is preliminary data.</text>
</comment>
<reference evidence="2 3" key="1">
    <citation type="submission" date="2021-10" db="EMBL/GenBank/DDBJ databases">
        <title>Anaerobic single-cell dispensing facilitates the cultivation of human gut bacteria.</title>
        <authorList>
            <person name="Afrizal A."/>
        </authorList>
    </citation>
    <scope>NUCLEOTIDE SEQUENCE [LARGE SCALE GENOMIC DNA]</scope>
    <source>
        <strain evidence="2 3">CLA-AA-H277</strain>
    </source>
</reference>
<name>A0AAE3J6V1_9FIRM</name>
<evidence type="ECO:0000259" key="1">
    <source>
        <dbReference type="Pfam" id="PF13320"/>
    </source>
</evidence>
<dbReference type="AlphaFoldDB" id="A0AAE3J6V1"/>
<organism evidence="2 3">
    <name type="scientific">Fusicatenibacter faecihominis</name>
    <dbReference type="NCBI Taxonomy" id="2881276"/>
    <lineage>
        <taxon>Bacteria</taxon>
        <taxon>Bacillati</taxon>
        <taxon>Bacillota</taxon>
        <taxon>Clostridia</taxon>
        <taxon>Lachnospirales</taxon>
        <taxon>Lachnospiraceae</taxon>
        <taxon>Fusicatenibacter</taxon>
    </lineage>
</organism>
<dbReference type="InterPro" id="IPR025150">
    <property type="entry name" value="GH123_cat"/>
</dbReference>
<protein>
    <submittedName>
        <fullName evidence="2">DUF4091 domain-containing protein</fullName>
    </submittedName>
</protein>
<feature type="domain" description="Glycoside hydrolase 123 catalytic" evidence="1">
    <location>
        <begin position="178"/>
        <end position="513"/>
    </location>
</feature>
<dbReference type="Proteomes" id="UP001197875">
    <property type="component" value="Unassembled WGS sequence"/>
</dbReference>
<accession>A0AAE3J6V1</accession>